<dbReference type="Proteomes" id="UP000261231">
    <property type="component" value="Unassembled WGS sequence"/>
</dbReference>
<keyword evidence="3 4" id="KW-0865">Zymogen</keyword>
<name>A0A3E2XRB9_9FIRM</name>
<dbReference type="InterPro" id="IPR005080">
    <property type="entry name" value="Peptidase_A25"/>
</dbReference>
<dbReference type="EMBL" id="QVFD01000002">
    <property type="protein sequence ID" value="RGC50468.1"/>
    <property type="molecule type" value="Genomic_DNA"/>
</dbReference>
<accession>A0A3E2XRB9</accession>
<keyword evidence="6" id="KW-1185">Reference proteome</keyword>
<dbReference type="AlphaFoldDB" id="A0A3E2XRB9"/>
<dbReference type="InterPro" id="IPR023430">
    <property type="entry name" value="Pept_HybD-like_dom_sf"/>
</dbReference>
<dbReference type="GO" id="GO:0009847">
    <property type="term" value="P:spore germination"/>
    <property type="evidence" value="ECO:0007669"/>
    <property type="project" value="UniProtKB-UniRule"/>
</dbReference>
<dbReference type="OrthoDB" id="9777293at2"/>
<evidence type="ECO:0000256" key="3">
    <source>
        <dbReference type="ARBA" id="ARBA00023145"/>
    </source>
</evidence>
<dbReference type="NCBIfam" id="TIGR01441">
    <property type="entry name" value="GPR"/>
    <property type="match status" value="1"/>
</dbReference>
<evidence type="ECO:0000313" key="6">
    <source>
        <dbReference type="Proteomes" id="UP000261231"/>
    </source>
</evidence>
<evidence type="ECO:0000256" key="1">
    <source>
        <dbReference type="ARBA" id="ARBA00022670"/>
    </source>
</evidence>
<comment type="function">
    <text evidence="4">Initiates the rapid degradation of small, acid-soluble proteins during spore germination.</text>
</comment>
<dbReference type="EC" id="3.4.24.78" evidence="4"/>
<comment type="subunit">
    <text evidence="4">Homotetramer.</text>
</comment>
<dbReference type="PIRSF" id="PIRSF019549">
    <property type="entry name" value="Peptidase_A25"/>
    <property type="match status" value="1"/>
</dbReference>
<dbReference type="Pfam" id="PF03418">
    <property type="entry name" value="Peptidase_A25"/>
    <property type="match status" value="1"/>
</dbReference>
<dbReference type="GO" id="GO:0004222">
    <property type="term" value="F:metalloendopeptidase activity"/>
    <property type="evidence" value="ECO:0007669"/>
    <property type="project" value="UniProtKB-UniRule"/>
</dbReference>
<dbReference type="HAMAP" id="MF_00626">
    <property type="entry name" value="Germination_prot"/>
    <property type="match status" value="1"/>
</dbReference>
<feature type="propeptide" id="PRO_5017840403" evidence="4">
    <location>
        <begin position="1"/>
        <end position="11"/>
    </location>
</feature>
<dbReference type="Gene3D" id="3.40.50.1450">
    <property type="entry name" value="HybD-like"/>
    <property type="match status" value="1"/>
</dbReference>
<comment type="caution">
    <text evidence="5">The sequence shown here is derived from an EMBL/GenBank/DDBJ whole genome shotgun (WGS) entry which is preliminary data.</text>
</comment>
<organism evidence="5 6">
    <name type="scientific">Coprococcus catus</name>
    <dbReference type="NCBI Taxonomy" id="116085"/>
    <lineage>
        <taxon>Bacteria</taxon>
        <taxon>Bacillati</taxon>
        <taxon>Bacillota</taxon>
        <taxon>Clostridia</taxon>
        <taxon>Lachnospirales</taxon>
        <taxon>Lachnospiraceae</taxon>
        <taxon>Coprococcus</taxon>
    </lineage>
</organism>
<dbReference type="GO" id="GO:0006508">
    <property type="term" value="P:proteolysis"/>
    <property type="evidence" value="ECO:0007669"/>
    <property type="project" value="UniProtKB-UniRule"/>
</dbReference>
<evidence type="ECO:0000256" key="4">
    <source>
        <dbReference type="HAMAP-Rule" id="MF_00626"/>
    </source>
</evidence>
<sequence length="323" mass="36024">MDFVNENMHSDLVIEYAERFYNSSEHDGQQLPGVEIEETVDPDYRIKVTDVKIVDAEGEKVIGKPMGRYITVEAVHLPDGNDDYQQAVTGVLCRQLQKLLPDLKDKKILVAGIGNREITPDALGPLVVEHLFITRHLFEKYGRDSVVVKDMGNVCAVIPGVMSQTGMETAEILHGLVREVHPDLLIAVDALAARSIRRLVTTIQLTDTGIHPGAGIGNKRYELSERNLRIPVIAVGMPTVIDAATIVADTMESLMGVLHQNEMLKKAVKVTEQFNHEENYLLMRELMEPQMSNLFVTPKDIDEAVGRISYTISEAFNSLCHRL</sequence>
<comment type="catalytic activity">
    <reaction evidence="4">
        <text>Endopeptidase action with P4 Glu or Asp, P1 preferably Glu &gt; Asp, P1' hydrophobic and P2' Ala.</text>
        <dbReference type="EC" id="3.4.24.78"/>
    </reaction>
</comment>
<evidence type="ECO:0000256" key="2">
    <source>
        <dbReference type="ARBA" id="ARBA00022801"/>
    </source>
</evidence>
<comment type="PTM">
    <text evidence="4">Autoproteolytically processed. The inactive tetrameric zymogen termed p46 autoprocesses to a smaller form termed p41, which is active only during spore germination.</text>
</comment>
<dbReference type="SUPFAM" id="SSF53163">
    <property type="entry name" value="HybD-like"/>
    <property type="match status" value="1"/>
</dbReference>
<keyword evidence="1 4" id="KW-0645">Protease</keyword>
<feature type="chain" id="PRO_5023351322" description="Germination protease" evidence="4">
    <location>
        <begin position="12"/>
        <end position="323"/>
    </location>
</feature>
<keyword evidence="2 4" id="KW-0378">Hydrolase</keyword>
<evidence type="ECO:0000313" key="5">
    <source>
        <dbReference type="EMBL" id="RGC50468.1"/>
    </source>
</evidence>
<reference evidence="5 6" key="1">
    <citation type="submission" date="2018-08" db="EMBL/GenBank/DDBJ databases">
        <title>A genome reference for cultivated species of the human gut microbiota.</title>
        <authorList>
            <person name="Zou Y."/>
            <person name="Xue W."/>
            <person name="Luo G."/>
        </authorList>
    </citation>
    <scope>NUCLEOTIDE SEQUENCE [LARGE SCALE GENOMIC DNA]</scope>
    <source>
        <strain evidence="5 6">AM28-39</strain>
    </source>
</reference>
<protein>
    <recommendedName>
        <fullName evidence="4">Germination protease</fullName>
        <ecNumber evidence="4">3.4.24.78</ecNumber>
    </recommendedName>
    <alternativeName>
        <fullName evidence="4">GPR endopeptidase</fullName>
    </alternativeName>
    <alternativeName>
        <fullName evidence="4">Germination proteinase</fullName>
    </alternativeName>
    <alternativeName>
        <fullName evidence="4">Spore protease</fullName>
    </alternativeName>
</protein>
<dbReference type="RefSeq" id="WP_117539012.1">
    <property type="nucleotide sequence ID" value="NZ_QVFD01000002.1"/>
</dbReference>
<comment type="similarity">
    <text evidence="4">Belongs to the peptidase A25 family.</text>
</comment>
<gene>
    <name evidence="4" type="primary">gpr</name>
    <name evidence="5" type="ORF">DW747_03605</name>
</gene>
<proteinExistence type="inferred from homology"/>